<keyword evidence="3 5" id="KW-0269">Exonuclease</keyword>
<dbReference type="AlphaFoldDB" id="A0A0A3IKL6"/>
<evidence type="ECO:0000256" key="1">
    <source>
        <dbReference type="ARBA" id="ARBA00022722"/>
    </source>
</evidence>
<dbReference type="InterPro" id="IPR013520">
    <property type="entry name" value="Ribonucl_H"/>
</dbReference>
<dbReference type="RefSeq" id="WP_036156489.1">
    <property type="nucleotide sequence ID" value="NZ_AVCX01000003.1"/>
</dbReference>
<keyword evidence="6" id="KW-1185">Reference proteome</keyword>
<evidence type="ECO:0000313" key="5">
    <source>
        <dbReference type="EMBL" id="KGR83368.1"/>
    </source>
</evidence>
<dbReference type="STRING" id="1220589.CD32_16165"/>
<dbReference type="OrthoDB" id="9804290at2"/>
<organism evidence="5 6">
    <name type="scientific">Lysinibacillus odysseyi 34hs-1 = NBRC 100172</name>
    <dbReference type="NCBI Taxonomy" id="1220589"/>
    <lineage>
        <taxon>Bacteria</taxon>
        <taxon>Bacillati</taxon>
        <taxon>Bacillota</taxon>
        <taxon>Bacilli</taxon>
        <taxon>Bacillales</taxon>
        <taxon>Bacillaceae</taxon>
        <taxon>Lysinibacillus</taxon>
    </lineage>
</organism>
<dbReference type="NCBIfam" id="TIGR00573">
    <property type="entry name" value="dnaq"/>
    <property type="match status" value="1"/>
</dbReference>
<dbReference type="NCBIfam" id="NF005836">
    <property type="entry name" value="PRK07740.1"/>
    <property type="match status" value="1"/>
</dbReference>
<accession>A0A0A3IKL6</accession>
<dbReference type="GO" id="GO:0008408">
    <property type="term" value="F:3'-5' exonuclease activity"/>
    <property type="evidence" value="ECO:0007669"/>
    <property type="project" value="TreeGrafter"/>
</dbReference>
<dbReference type="PANTHER" id="PTHR30231:SF41">
    <property type="entry name" value="DNA POLYMERASE III SUBUNIT EPSILON"/>
    <property type="match status" value="1"/>
</dbReference>
<comment type="caution">
    <text evidence="5">The sequence shown here is derived from an EMBL/GenBank/DDBJ whole genome shotgun (WGS) entry which is preliminary data.</text>
</comment>
<protein>
    <submittedName>
        <fullName evidence="5">Exonuclease</fullName>
    </submittedName>
</protein>
<dbReference type="GO" id="GO:0005829">
    <property type="term" value="C:cytosol"/>
    <property type="evidence" value="ECO:0007669"/>
    <property type="project" value="TreeGrafter"/>
</dbReference>
<dbReference type="SUPFAM" id="SSF53098">
    <property type="entry name" value="Ribonuclease H-like"/>
    <property type="match status" value="1"/>
</dbReference>
<dbReference type="InterPro" id="IPR036397">
    <property type="entry name" value="RNaseH_sf"/>
</dbReference>
<dbReference type="FunFam" id="3.30.420.10:FF:000045">
    <property type="entry name" value="3'-5' exonuclease DinG"/>
    <property type="match status" value="1"/>
</dbReference>
<dbReference type="Gene3D" id="3.30.420.10">
    <property type="entry name" value="Ribonuclease H-like superfamily/Ribonuclease H"/>
    <property type="match status" value="1"/>
</dbReference>
<dbReference type="Pfam" id="PF00929">
    <property type="entry name" value="RNase_T"/>
    <property type="match status" value="1"/>
</dbReference>
<evidence type="ECO:0000256" key="2">
    <source>
        <dbReference type="ARBA" id="ARBA00022801"/>
    </source>
</evidence>
<feature type="domain" description="Exonuclease" evidence="4">
    <location>
        <begin position="56"/>
        <end position="224"/>
    </location>
</feature>
<dbReference type="SMART" id="SM00479">
    <property type="entry name" value="EXOIII"/>
    <property type="match status" value="1"/>
</dbReference>
<dbReference type="GO" id="GO:0003887">
    <property type="term" value="F:DNA-directed DNA polymerase activity"/>
    <property type="evidence" value="ECO:0007669"/>
    <property type="project" value="InterPro"/>
</dbReference>
<evidence type="ECO:0000259" key="4">
    <source>
        <dbReference type="SMART" id="SM00479"/>
    </source>
</evidence>
<dbReference type="PANTHER" id="PTHR30231">
    <property type="entry name" value="DNA POLYMERASE III SUBUNIT EPSILON"/>
    <property type="match status" value="1"/>
</dbReference>
<reference evidence="5 6" key="1">
    <citation type="submission" date="2014-02" db="EMBL/GenBank/DDBJ databases">
        <title>Draft genome sequence of Lysinibacillus odysseyi NBRC 100172.</title>
        <authorList>
            <person name="Zhang F."/>
            <person name="Wang G."/>
            <person name="Zhang L."/>
        </authorList>
    </citation>
    <scope>NUCLEOTIDE SEQUENCE [LARGE SCALE GENOMIC DNA]</scope>
    <source>
        <strain evidence="5 6">NBRC 100172</strain>
    </source>
</reference>
<dbReference type="EMBL" id="JPVP01000058">
    <property type="protein sequence ID" value="KGR83368.1"/>
    <property type="molecule type" value="Genomic_DNA"/>
</dbReference>
<keyword evidence="1" id="KW-0540">Nuclease</keyword>
<evidence type="ECO:0000256" key="3">
    <source>
        <dbReference type="ARBA" id="ARBA00022839"/>
    </source>
</evidence>
<dbReference type="InterPro" id="IPR006054">
    <property type="entry name" value="DnaQ"/>
</dbReference>
<keyword evidence="2" id="KW-0378">Hydrolase</keyword>
<name>A0A0A3IKL6_9BACI</name>
<dbReference type="eggNOG" id="COG0847">
    <property type="taxonomic scope" value="Bacteria"/>
</dbReference>
<dbReference type="CDD" id="cd06127">
    <property type="entry name" value="DEDDh"/>
    <property type="match status" value="1"/>
</dbReference>
<sequence length="241" mass="27375">MAFEPFMQLLRGLRKRQEADAGPGRIQNAKQLAYLRNMQREASKYDLLNVPLTEVPFMIFDIETTGFHPEKGDSVLSIGAVKMQGAAILEKTFYSLVQYEKVLPPQITELTGITTEAAGAARPFSAVYMDFLEFKSNSTLVAHHSVHERKFMEYTSAKLLRTPFKHRIIDTSFLFKVVNPSLPLAALEDLCLYHQIEVKDRHHALGDAKMTALLWSLYLEEAVQLGYETLGDVYLKFSQLQ</sequence>
<evidence type="ECO:0000313" key="6">
    <source>
        <dbReference type="Proteomes" id="UP000030437"/>
    </source>
</evidence>
<dbReference type="Proteomes" id="UP000030437">
    <property type="component" value="Unassembled WGS sequence"/>
</dbReference>
<dbReference type="GO" id="GO:0045004">
    <property type="term" value="P:DNA replication proofreading"/>
    <property type="evidence" value="ECO:0007669"/>
    <property type="project" value="TreeGrafter"/>
</dbReference>
<dbReference type="InterPro" id="IPR012337">
    <property type="entry name" value="RNaseH-like_sf"/>
</dbReference>
<proteinExistence type="predicted"/>
<gene>
    <name evidence="5" type="ORF">CD32_16165</name>
</gene>
<dbReference type="GO" id="GO:0003677">
    <property type="term" value="F:DNA binding"/>
    <property type="evidence" value="ECO:0007669"/>
    <property type="project" value="InterPro"/>
</dbReference>